<gene>
    <name evidence="2" type="ORF">HNR39_003104</name>
</gene>
<comment type="caution">
    <text evidence="2">The sequence shown here is derived from an EMBL/GenBank/DDBJ whole genome shotgun (WGS) entry which is preliminary data.</text>
</comment>
<proteinExistence type="predicted"/>
<dbReference type="Proteomes" id="UP000571084">
    <property type="component" value="Unassembled WGS sequence"/>
</dbReference>
<accession>A0A840RTV2</accession>
<protein>
    <submittedName>
        <fullName evidence="2">EAL domain-containing protein (Putative c-di-GMP-specific phosphodiesterase class I)</fullName>
    </submittedName>
</protein>
<evidence type="ECO:0000256" key="1">
    <source>
        <dbReference type="SAM" id="MobiDB-lite"/>
    </source>
</evidence>
<evidence type="ECO:0000313" key="2">
    <source>
        <dbReference type="EMBL" id="MBB5201255.1"/>
    </source>
</evidence>
<dbReference type="RefSeq" id="WP_168056644.1">
    <property type="nucleotide sequence ID" value="NZ_JAAOZT010000012.1"/>
</dbReference>
<dbReference type="SUPFAM" id="SSF141868">
    <property type="entry name" value="EAL domain-like"/>
    <property type="match status" value="1"/>
</dbReference>
<evidence type="ECO:0000313" key="3">
    <source>
        <dbReference type="Proteomes" id="UP000571084"/>
    </source>
</evidence>
<dbReference type="AlphaFoldDB" id="A0A840RTV2"/>
<feature type="region of interest" description="Disordered" evidence="1">
    <location>
        <begin position="15"/>
        <end position="36"/>
    </location>
</feature>
<sequence>MSYPALDQYLARLHDKVPNQAQPSNSSGESESSTPIDQNRVWLNADGRVQGSYFNITLTSVFQPIRQIAVNDSVAMVAPVAPFATASTGSAGSEGVCGSDNPNPIIGYEGFAHSYSANDNGLYLWRLLDPAASDDESIELDRLCRMLHSINFFRQAQQADPTNQQSVQQPQLFLSVHARLLAAVDSNHGTAFRRILTLLGLPQEDIVLQLPPVTATQSWLLNYVLDNYRRNHFRLAVNADSIGQAHDLLERVRPDVLKIDGRGMANDAETRRLLDIAQDRSIQIIFKRLEKLRDFESVQEIAQVVFSASGARIFAQGFFWDLPQATLTTFAPSAGVVDRRSTASVTD</sequence>
<name>A0A840RTV2_9BURK</name>
<feature type="compositionally biased region" description="Low complexity" evidence="1">
    <location>
        <begin position="24"/>
        <end position="33"/>
    </location>
</feature>
<dbReference type="Gene3D" id="3.20.20.450">
    <property type="entry name" value="EAL domain"/>
    <property type="match status" value="1"/>
</dbReference>
<keyword evidence="3" id="KW-1185">Reference proteome</keyword>
<reference evidence="2 3" key="1">
    <citation type="submission" date="2020-08" db="EMBL/GenBank/DDBJ databases">
        <title>Genomic Encyclopedia of Type Strains, Phase IV (KMG-IV): sequencing the most valuable type-strain genomes for metagenomic binning, comparative biology and taxonomic classification.</title>
        <authorList>
            <person name="Goeker M."/>
        </authorList>
    </citation>
    <scope>NUCLEOTIDE SEQUENCE [LARGE SCALE GENOMIC DNA]</scope>
    <source>
        <strain evidence="2 3">DSM 23240</strain>
    </source>
</reference>
<dbReference type="InterPro" id="IPR035919">
    <property type="entry name" value="EAL_sf"/>
</dbReference>
<organism evidence="2 3">
    <name type="scientific">Glaciimonas immobilis</name>
    <dbReference type="NCBI Taxonomy" id="728004"/>
    <lineage>
        <taxon>Bacteria</taxon>
        <taxon>Pseudomonadati</taxon>
        <taxon>Pseudomonadota</taxon>
        <taxon>Betaproteobacteria</taxon>
        <taxon>Burkholderiales</taxon>
        <taxon>Oxalobacteraceae</taxon>
        <taxon>Glaciimonas</taxon>
    </lineage>
</organism>
<dbReference type="EMBL" id="JACHHQ010000006">
    <property type="protein sequence ID" value="MBB5201255.1"/>
    <property type="molecule type" value="Genomic_DNA"/>
</dbReference>